<sequence>MEGESSLGKRKVDEALKDARERGQPRMRGSSSKMTTPQPMLFTCPVQEAEHRDNIKYEDEDPIGDTAAGSTSSADTMMATLTPALPSTPPRTPIPVPNPAQQRQGH</sequence>
<feature type="compositionally biased region" description="Basic and acidic residues" evidence="1">
    <location>
        <begin position="48"/>
        <end position="57"/>
    </location>
</feature>
<dbReference type="Proteomes" id="UP000054538">
    <property type="component" value="Unassembled WGS sequence"/>
</dbReference>
<gene>
    <name evidence="2" type="ORF">PAXRUDRAFT_22590</name>
</gene>
<dbReference type="AlphaFoldDB" id="A0A0D0C8N7"/>
<protein>
    <submittedName>
        <fullName evidence="2">Uncharacterized protein</fullName>
    </submittedName>
</protein>
<feature type="compositionally biased region" description="Pro residues" evidence="1">
    <location>
        <begin position="86"/>
        <end position="98"/>
    </location>
</feature>
<feature type="compositionally biased region" description="Basic and acidic residues" evidence="1">
    <location>
        <begin position="10"/>
        <end position="24"/>
    </location>
</feature>
<accession>A0A0D0C8N7</accession>
<evidence type="ECO:0000313" key="2">
    <source>
        <dbReference type="EMBL" id="KIK71953.1"/>
    </source>
</evidence>
<dbReference type="InParanoid" id="A0A0D0C8N7"/>
<evidence type="ECO:0000256" key="1">
    <source>
        <dbReference type="SAM" id="MobiDB-lite"/>
    </source>
</evidence>
<feature type="compositionally biased region" description="Polar residues" evidence="1">
    <location>
        <begin position="29"/>
        <end position="38"/>
    </location>
</feature>
<name>A0A0D0C8N7_9AGAM</name>
<organism evidence="2 3">
    <name type="scientific">Paxillus rubicundulus Ve08.2h10</name>
    <dbReference type="NCBI Taxonomy" id="930991"/>
    <lineage>
        <taxon>Eukaryota</taxon>
        <taxon>Fungi</taxon>
        <taxon>Dikarya</taxon>
        <taxon>Basidiomycota</taxon>
        <taxon>Agaricomycotina</taxon>
        <taxon>Agaricomycetes</taxon>
        <taxon>Agaricomycetidae</taxon>
        <taxon>Boletales</taxon>
        <taxon>Paxilineae</taxon>
        <taxon>Paxillaceae</taxon>
        <taxon>Paxillus</taxon>
    </lineage>
</organism>
<evidence type="ECO:0000313" key="3">
    <source>
        <dbReference type="Proteomes" id="UP000054538"/>
    </source>
</evidence>
<dbReference type="HOGENOM" id="CLU_2224080_0_0_1"/>
<reference evidence="2 3" key="1">
    <citation type="submission" date="2014-04" db="EMBL/GenBank/DDBJ databases">
        <authorList>
            <consortium name="DOE Joint Genome Institute"/>
            <person name="Kuo A."/>
            <person name="Kohler A."/>
            <person name="Jargeat P."/>
            <person name="Nagy L.G."/>
            <person name="Floudas D."/>
            <person name="Copeland A."/>
            <person name="Barry K.W."/>
            <person name="Cichocki N."/>
            <person name="Veneault-Fourrey C."/>
            <person name="LaButti K."/>
            <person name="Lindquist E.A."/>
            <person name="Lipzen A."/>
            <person name="Lundell T."/>
            <person name="Morin E."/>
            <person name="Murat C."/>
            <person name="Sun H."/>
            <person name="Tunlid A."/>
            <person name="Henrissat B."/>
            <person name="Grigoriev I.V."/>
            <person name="Hibbett D.S."/>
            <person name="Martin F."/>
            <person name="Nordberg H.P."/>
            <person name="Cantor M.N."/>
            <person name="Hua S.X."/>
        </authorList>
    </citation>
    <scope>NUCLEOTIDE SEQUENCE [LARGE SCALE GENOMIC DNA]</scope>
    <source>
        <strain evidence="2 3">Ve08.2h10</strain>
    </source>
</reference>
<dbReference type="EMBL" id="KN831424">
    <property type="protein sequence ID" value="KIK71953.1"/>
    <property type="molecule type" value="Genomic_DNA"/>
</dbReference>
<keyword evidence="3" id="KW-1185">Reference proteome</keyword>
<reference evidence="3" key="2">
    <citation type="submission" date="2015-01" db="EMBL/GenBank/DDBJ databases">
        <title>Evolutionary Origins and Diversification of the Mycorrhizal Mutualists.</title>
        <authorList>
            <consortium name="DOE Joint Genome Institute"/>
            <consortium name="Mycorrhizal Genomics Consortium"/>
            <person name="Kohler A."/>
            <person name="Kuo A."/>
            <person name="Nagy L.G."/>
            <person name="Floudas D."/>
            <person name="Copeland A."/>
            <person name="Barry K.W."/>
            <person name="Cichocki N."/>
            <person name="Veneault-Fourrey C."/>
            <person name="LaButti K."/>
            <person name="Lindquist E.A."/>
            <person name="Lipzen A."/>
            <person name="Lundell T."/>
            <person name="Morin E."/>
            <person name="Murat C."/>
            <person name="Riley R."/>
            <person name="Ohm R."/>
            <person name="Sun H."/>
            <person name="Tunlid A."/>
            <person name="Henrissat B."/>
            <person name="Grigoriev I.V."/>
            <person name="Hibbett D.S."/>
            <person name="Martin F."/>
        </authorList>
    </citation>
    <scope>NUCLEOTIDE SEQUENCE [LARGE SCALE GENOMIC DNA]</scope>
    <source>
        <strain evidence="3">Ve08.2h10</strain>
    </source>
</reference>
<proteinExistence type="predicted"/>
<feature type="region of interest" description="Disordered" evidence="1">
    <location>
        <begin position="1"/>
        <end position="106"/>
    </location>
</feature>